<evidence type="ECO:0000256" key="6">
    <source>
        <dbReference type="SAM" id="Phobius"/>
    </source>
</evidence>
<evidence type="ECO:0000256" key="4">
    <source>
        <dbReference type="ARBA" id="ARBA00022989"/>
    </source>
</evidence>
<feature type="transmembrane region" description="Helical" evidence="6">
    <location>
        <begin position="89"/>
        <end position="108"/>
    </location>
</feature>
<feature type="transmembrane region" description="Helical" evidence="6">
    <location>
        <begin position="288"/>
        <end position="307"/>
    </location>
</feature>
<dbReference type="AlphaFoldDB" id="A0A0F9IU79"/>
<feature type="transmembrane region" description="Helical" evidence="6">
    <location>
        <begin position="313"/>
        <end position="332"/>
    </location>
</feature>
<keyword evidence="5 6" id="KW-0472">Membrane</keyword>
<organism evidence="7">
    <name type="scientific">marine sediment metagenome</name>
    <dbReference type="NCBI Taxonomy" id="412755"/>
    <lineage>
        <taxon>unclassified sequences</taxon>
        <taxon>metagenomes</taxon>
        <taxon>ecological metagenomes</taxon>
    </lineage>
</organism>
<dbReference type="GO" id="GO:0005886">
    <property type="term" value="C:plasma membrane"/>
    <property type="evidence" value="ECO:0007669"/>
    <property type="project" value="UniProtKB-SubCell"/>
</dbReference>
<dbReference type="GO" id="GO:0022857">
    <property type="term" value="F:transmembrane transporter activity"/>
    <property type="evidence" value="ECO:0007669"/>
    <property type="project" value="InterPro"/>
</dbReference>
<evidence type="ECO:0000256" key="2">
    <source>
        <dbReference type="ARBA" id="ARBA00022475"/>
    </source>
</evidence>
<feature type="transmembrane region" description="Helical" evidence="6">
    <location>
        <begin position="147"/>
        <end position="169"/>
    </location>
</feature>
<dbReference type="CDD" id="cd06579">
    <property type="entry name" value="TM_PBP1_transp_AraH_like"/>
    <property type="match status" value="1"/>
</dbReference>
<dbReference type="PANTHER" id="PTHR32196">
    <property type="entry name" value="ABC TRANSPORTER PERMEASE PROTEIN YPHD-RELATED-RELATED"/>
    <property type="match status" value="1"/>
</dbReference>
<evidence type="ECO:0000256" key="5">
    <source>
        <dbReference type="ARBA" id="ARBA00023136"/>
    </source>
</evidence>
<comment type="subcellular location">
    <subcellularLocation>
        <location evidence="1">Cell membrane</location>
        <topology evidence="1">Multi-pass membrane protein</topology>
    </subcellularLocation>
</comment>
<comment type="caution">
    <text evidence="7">The sequence shown here is derived from an EMBL/GenBank/DDBJ whole genome shotgun (WGS) entry which is preliminary data.</text>
</comment>
<feature type="transmembrane region" description="Helical" evidence="6">
    <location>
        <begin position="181"/>
        <end position="203"/>
    </location>
</feature>
<evidence type="ECO:0000256" key="1">
    <source>
        <dbReference type="ARBA" id="ARBA00004651"/>
    </source>
</evidence>
<dbReference type="Pfam" id="PF02653">
    <property type="entry name" value="BPD_transp_2"/>
    <property type="match status" value="1"/>
</dbReference>
<gene>
    <name evidence="7" type="ORF">LCGC14_1902520</name>
</gene>
<feature type="transmembrane region" description="Helical" evidence="6">
    <location>
        <begin position="61"/>
        <end position="82"/>
    </location>
</feature>
<feature type="transmembrane region" description="Helical" evidence="6">
    <location>
        <begin position="258"/>
        <end position="281"/>
    </location>
</feature>
<evidence type="ECO:0000313" key="7">
    <source>
        <dbReference type="EMBL" id="KKL90657.1"/>
    </source>
</evidence>
<keyword evidence="4 6" id="KW-1133">Transmembrane helix</keyword>
<proteinExistence type="predicted"/>
<reference evidence="7" key="1">
    <citation type="journal article" date="2015" name="Nature">
        <title>Complex archaea that bridge the gap between prokaryotes and eukaryotes.</title>
        <authorList>
            <person name="Spang A."/>
            <person name="Saw J.H."/>
            <person name="Jorgensen S.L."/>
            <person name="Zaremba-Niedzwiedzka K."/>
            <person name="Martijn J."/>
            <person name="Lind A.E."/>
            <person name="van Eijk R."/>
            <person name="Schleper C."/>
            <person name="Guy L."/>
            <person name="Ettema T.J."/>
        </authorList>
    </citation>
    <scope>NUCLEOTIDE SEQUENCE</scope>
</reference>
<feature type="transmembrane region" description="Helical" evidence="6">
    <location>
        <begin position="234"/>
        <end position="252"/>
    </location>
</feature>
<evidence type="ECO:0008006" key="8">
    <source>
        <dbReference type="Google" id="ProtNLM"/>
    </source>
</evidence>
<protein>
    <recommendedName>
        <fullName evidence="8">ABC transporter permease</fullName>
    </recommendedName>
</protein>
<keyword evidence="3 6" id="KW-0812">Transmembrane</keyword>
<accession>A0A0F9IU79</accession>
<dbReference type="PANTHER" id="PTHR32196:SF72">
    <property type="entry name" value="RIBOSE IMPORT PERMEASE PROTEIN RBSC"/>
    <property type="match status" value="1"/>
</dbReference>
<feature type="transmembrane region" description="Helical" evidence="6">
    <location>
        <begin position="114"/>
        <end position="135"/>
    </location>
</feature>
<dbReference type="EMBL" id="LAZR01019953">
    <property type="protein sequence ID" value="KKL90657.1"/>
    <property type="molecule type" value="Genomic_DNA"/>
</dbReference>
<keyword evidence="2" id="KW-1003">Cell membrane</keyword>
<sequence>MFYPFRSVFRDTAVTEIRTVRKRRRTRLLRYIDILGPWAGVILFTMVMASQTPAFLSLPNIRNILVDASGYIILAVGMTFVITGAGIDLSVGSILTLSGVTLGMLVKHTPIDPILAMVVCLAVGAFLGLVNGLIITKLKMPDFIATLATMIAYRGITLVIVGGLVLFGFPKSMVYLGQARLWGIIPVAIIAAFLVVLVADFLYKRTRFGRYTVAIGGNRTAAIHAGIAVARYKIYTYIFSGFLAALAAIMLIGRLDSYHGTFGTGMEIHTIAAVIIGGTALYGGIGRLWGSLAGAILISMVINGMVLLRLQYFWQQVAVGVVIILAVMLYTVTGLRESRGVGGMG</sequence>
<evidence type="ECO:0000256" key="3">
    <source>
        <dbReference type="ARBA" id="ARBA00022692"/>
    </source>
</evidence>
<dbReference type="InterPro" id="IPR001851">
    <property type="entry name" value="ABC_transp_permease"/>
</dbReference>
<name>A0A0F9IU79_9ZZZZ</name>
<feature type="transmembrane region" description="Helical" evidence="6">
    <location>
        <begin position="28"/>
        <end position="49"/>
    </location>
</feature>